<dbReference type="OrthoDB" id="1751168at2759"/>
<feature type="region of interest" description="Disordered" evidence="1">
    <location>
        <begin position="191"/>
        <end position="267"/>
    </location>
</feature>
<feature type="compositionally biased region" description="Polar residues" evidence="1">
    <location>
        <begin position="202"/>
        <end position="211"/>
    </location>
</feature>
<evidence type="ECO:0000256" key="1">
    <source>
        <dbReference type="SAM" id="MobiDB-lite"/>
    </source>
</evidence>
<protein>
    <submittedName>
        <fullName evidence="2">Uncharacterized protein</fullName>
    </submittedName>
</protein>
<sequence length="304" mass="32953">MEHTGRARMFKTLEDIGLTGFLAASSSVYESVVVEFFANAKVIVGTIVSFVANKKLALMKETFAEAFGLPTEVLDVPSQTVVEMRGRFSGSDLPFRAPSKKKEMKIEFCLLHDIVAKALCANTGSFDMVNIEKFNLMVAITAGLKVNWAHVLFQLLVAMVHNPSRQSQGFAVQLSVLLECFVKVHVTKKHRTKRTRRTTHTNDQAESQPNPISDIPAGYDKGSTDGGPEANTETTTAMETRAGDESAAGGPEGHVGTTPETEGRVDDATQRCSVVCGVASRASRDSCDFWFDFSTLLAGVPARA</sequence>
<reference evidence="2 3" key="1">
    <citation type="journal article" date="2015" name="Proc. Natl. Acad. Sci. U.S.A.">
        <title>The resurrection genome of Boea hygrometrica: A blueprint for survival of dehydration.</title>
        <authorList>
            <person name="Xiao L."/>
            <person name="Yang G."/>
            <person name="Zhang L."/>
            <person name="Yang X."/>
            <person name="Zhao S."/>
            <person name="Ji Z."/>
            <person name="Zhou Q."/>
            <person name="Hu M."/>
            <person name="Wang Y."/>
            <person name="Chen M."/>
            <person name="Xu Y."/>
            <person name="Jin H."/>
            <person name="Xiao X."/>
            <person name="Hu G."/>
            <person name="Bao F."/>
            <person name="Hu Y."/>
            <person name="Wan P."/>
            <person name="Li L."/>
            <person name="Deng X."/>
            <person name="Kuang T."/>
            <person name="Xiang C."/>
            <person name="Zhu J.K."/>
            <person name="Oliver M.J."/>
            <person name="He Y."/>
        </authorList>
    </citation>
    <scope>NUCLEOTIDE SEQUENCE [LARGE SCALE GENOMIC DNA]</scope>
    <source>
        <strain evidence="3">cv. XS01</strain>
    </source>
</reference>
<evidence type="ECO:0000313" key="2">
    <source>
        <dbReference type="EMBL" id="KZV44940.1"/>
    </source>
</evidence>
<name>A0A2Z7CD18_9LAMI</name>
<dbReference type="Proteomes" id="UP000250235">
    <property type="component" value="Unassembled WGS sequence"/>
</dbReference>
<keyword evidence="3" id="KW-1185">Reference proteome</keyword>
<dbReference type="AlphaFoldDB" id="A0A2Z7CD18"/>
<gene>
    <name evidence="2" type="ORF">F511_33011</name>
</gene>
<feature type="compositionally biased region" description="Low complexity" evidence="1">
    <location>
        <begin position="229"/>
        <end position="240"/>
    </location>
</feature>
<accession>A0A2Z7CD18</accession>
<organism evidence="2 3">
    <name type="scientific">Dorcoceras hygrometricum</name>
    <dbReference type="NCBI Taxonomy" id="472368"/>
    <lineage>
        <taxon>Eukaryota</taxon>
        <taxon>Viridiplantae</taxon>
        <taxon>Streptophyta</taxon>
        <taxon>Embryophyta</taxon>
        <taxon>Tracheophyta</taxon>
        <taxon>Spermatophyta</taxon>
        <taxon>Magnoliopsida</taxon>
        <taxon>eudicotyledons</taxon>
        <taxon>Gunneridae</taxon>
        <taxon>Pentapetalae</taxon>
        <taxon>asterids</taxon>
        <taxon>lamiids</taxon>
        <taxon>Lamiales</taxon>
        <taxon>Gesneriaceae</taxon>
        <taxon>Didymocarpoideae</taxon>
        <taxon>Trichosporeae</taxon>
        <taxon>Loxocarpinae</taxon>
        <taxon>Dorcoceras</taxon>
    </lineage>
</organism>
<proteinExistence type="predicted"/>
<dbReference type="EMBL" id="KQ996464">
    <property type="protein sequence ID" value="KZV44940.1"/>
    <property type="molecule type" value="Genomic_DNA"/>
</dbReference>
<evidence type="ECO:0000313" key="3">
    <source>
        <dbReference type="Proteomes" id="UP000250235"/>
    </source>
</evidence>